<dbReference type="InterPro" id="IPR002035">
    <property type="entry name" value="VWF_A"/>
</dbReference>
<organism evidence="7 8">
    <name type="scientific">Mytilus edulis</name>
    <name type="common">Blue mussel</name>
    <dbReference type="NCBI Taxonomy" id="6550"/>
    <lineage>
        <taxon>Eukaryota</taxon>
        <taxon>Metazoa</taxon>
        <taxon>Spiralia</taxon>
        <taxon>Lophotrochozoa</taxon>
        <taxon>Mollusca</taxon>
        <taxon>Bivalvia</taxon>
        <taxon>Autobranchia</taxon>
        <taxon>Pteriomorphia</taxon>
        <taxon>Mytilida</taxon>
        <taxon>Mytiloidea</taxon>
        <taxon>Mytilidae</taxon>
        <taxon>Mytilinae</taxon>
        <taxon>Mytilus</taxon>
    </lineage>
</organism>
<keyword evidence="4" id="KW-0677">Repeat</keyword>
<comment type="caution">
    <text evidence="7">The sequence shown here is derived from an EMBL/GenBank/DDBJ whole genome shotgun (WGS) entry which is preliminary data.</text>
</comment>
<protein>
    <submittedName>
        <fullName evidence="7">COL6A</fullName>
    </submittedName>
</protein>
<keyword evidence="2" id="KW-0964">Secreted</keyword>
<keyword evidence="8" id="KW-1185">Reference proteome</keyword>
<evidence type="ECO:0000256" key="1">
    <source>
        <dbReference type="ARBA" id="ARBA00004613"/>
    </source>
</evidence>
<feature type="domain" description="VWFA" evidence="6">
    <location>
        <begin position="70"/>
        <end position="242"/>
    </location>
</feature>
<feature type="domain" description="VWFA" evidence="6">
    <location>
        <begin position="303"/>
        <end position="476"/>
    </location>
</feature>
<evidence type="ECO:0000256" key="4">
    <source>
        <dbReference type="ARBA" id="ARBA00022737"/>
    </source>
</evidence>
<keyword evidence="3" id="KW-0732">Signal</keyword>
<dbReference type="SMART" id="SM00254">
    <property type="entry name" value="ShKT"/>
    <property type="match status" value="2"/>
</dbReference>
<reference evidence="7" key="1">
    <citation type="submission" date="2021-03" db="EMBL/GenBank/DDBJ databases">
        <authorList>
            <person name="Bekaert M."/>
        </authorList>
    </citation>
    <scope>NUCLEOTIDE SEQUENCE</scope>
</reference>
<dbReference type="CDD" id="cd01472">
    <property type="entry name" value="vWA_collagen"/>
    <property type="match status" value="2"/>
</dbReference>
<dbReference type="Pfam" id="PF00092">
    <property type="entry name" value="VWA"/>
    <property type="match status" value="3"/>
</dbReference>
<evidence type="ECO:0000256" key="3">
    <source>
        <dbReference type="ARBA" id="ARBA00022729"/>
    </source>
</evidence>
<dbReference type="SMART" id="SM00327">
    <property type="entry name" value="VWA"/>
    <property type="match status" value="3"/>
</dbReference>
<dbReference type="Proteomes" id="UP000683360">
    <property type="component" value="Unassembled WGS sequence"/>
</dbReference>
<dbReference type="InterPro" id="IPR003582">
    <property type="entry name" value="ShKT_dom"/>
</dbReference>
<dbReference type="InterPro" id="IPR050525">
    <property type="entry name" value="ECM_Assembly_Org"/>
</dbReference>
<dbReference type="InterPro" id="IPR036465">
    <property type="entry name" value="vWFA_dom_sf"/>
</dbReference>
<dbReference type="PANTHER" id="PTHR24020:SF20">
    <property type="entry name" value="PH DOMAIN-CONTAINING PROTEIN"/>
    <property type="match status" value="1"/>
</dbReference>
<dbReference type="PANTHER" id="PTHR24020">
    <property type="entry name" value="COLLAGEN ALPHA"/>
    <property type="match status" value="1"/>
</dbReference>
<dbReference type="EMBL" id="CAJPWZ010003001">
    <property type="protein sequence ID" value="CAG2249814.1"/>
    <property type="molecule type" value="Genomic_DNA"/>
</dbReference>
<keyword evidence="5" id="KW-0325">Glycoprotein</keyword>
<dbReference type="FunFam" id="3.40.50.410:FF:000004">
    <property type="entry name" value="collagen alpha-6(VI) chain"/>
    <property type="match status" value="2"/>
</dbReference>
<dbReference type="Gene3D" id="3.40.50.410">
    <property type="entry name" value="von Willebrand factor, type A domain"/>
    <property type="match status" value="3"/>
</dbReference>
<accession>A0A8S3UUQ6</accession>
<dbReference type="GO" id="GO:0005576">
    <property type="term" value="C:extracellular region"/>
    <property type="evidence" value="ECO:0007669"/>
    <property type="project" value="UniProtKB-SubCell"/>
</dbReference>
<dbReference type="SUPFAM" id="SSF53300">
    <property type="entry name" value="vWA-like"/>
    <property type="match status" value="3"/>
</dbReference>
<proteinExistence type="predicted"/>
<dbReference type="PRINTS" id="PR00453">
    <property type="entry name" value="VWFADOMAIN"/>
</dbReference>
<dbReference type="OrthoDB" id="6132182at2759"/>
<dbReference type="CDD" id="cd01450">
    <property type="entry name" value="vWFA_subfamily_ECM"/>
    <property type="match status" value="1"/>
</dbReference>
<comment type="subcellular location">
    <subcellularLocation>
        <location evidence="1">Secreted</location>
    </subcellularLocation>
</comment>
<evidence type="ECO:0000313" key="7">
    <source>
        <dbReference type="EMBL" id="CAG2249814.1"/>
    </source>
</evidence>
<evidence type="ECO:0000256" key="5">
    <source>
        <dbReference type="ARBA" id="ARBA00023180"/>
    </source>
</evidence>
<dbReference type="AlphaFoldDB" id="A0A8S3UUQ6"/>
<dbReference type="PROSITE" id="PS50234">
    <property type="entry name" value="VWFA"/>
    <property type="match status" value="3"/>
</dbReference>
<evidence type="ECO:0000256" key="2">
    <source>
        <dbReference type="ARBA" id="ARBA00022525"/>
    </source>
</evidence>
<evidence type="ECO:0000259" key="6">
    <source>
        <dbReference type="PROSITE" id="PS50234"/>
    </source>
</evidence>
<feature type="domain" description="VWFA" evidence="6">
    <location>
        <begin position="530"/>
        <end position="652"/>
    </location>
</feature>
<evidence type="ECO:0000313" key="8">
    <source>
        <dbReference type="Proteomes" id="UP000683360"/>
    </source>
</evidence>
<sequence length="652" mass="71454">MWYDDELFDIIRIFLSKRSDKVFRVRSIPYHYAQDNGNKRRKYDLFSLFALINIASSTSTVLPKCHDKIDLVFMIDASGSVGSANFRKMKSFVSNSVSHFTIGPNDAQVGAITFSSQPHFQFALNKHTDKSSLSNAIQKIPYQSGGTNTDIALTYVEKNTFTAASGDRIDAQDILVIITDGKSSHPPQTALEANRLKQRNVEIIVVGIGHADKAELNKMASDPAYVLYATDFDSLSHIYDAIHSIACNLVLTPPFIPAGPCIDEIANCNQYGVTICHGAYKPWASANCAHYCEFCHACHDKVDLAFLVDSSGSVGLPNFAKVKNFVASSVNRFIIGNRDTLASVATFSSKPHEEFKLNSFDDKLSLINAIHGIKYISGGTNTGEALKFVGSHIFQPSSGDRIHARNILVVITDGRSNDHAATIAQANNLKHNNILIIAVGIGSGISKSELAGIASRPSHVLHVEDFNALSHIYDSIHSIACISGPCNDVIPNCKEYGATVCEGTYKPWASRNCAYYCNLCNAAPTILAIIGKFCWIDQFQQSEEFCCKFLNKFHIGNRSTLVSVVTFSSKTHEEFKLNSFHHKLPMVNAIHGIRYDAGTTHTGDALRFVGSNIFQPSSGDRIDARNILVVITDGQSNNHVATIAQANQFKAQ</sequence>
<gene>
    <name evidence="7" type="ORF">MEDL_61557</name>
</gene>
<name>A0A8S3UUQ6_MYTED</name>